<sequence length="255" mass="28634">MPAPTDATSLRLSGSVQFYGKFLPDFGYVTEAPASLTMKVLHGSWVQKQDSFQSLKELLSTEYLCWVHIKLANATTLQKGQHPMDKVVSPIMRHCREGFATIEEGRQEHKMAYGRGDQKATNTHSSNYLHVWWNGPTYSITYPPSSTTILGRPCGLLHDFTSGCNVLARLLVKRHKLAETNIGLLDRQRRTHCGAKWTLNRRSALTSVASTLPGWGWCPPKHLPSEEAKVEGSTRGFHFPLQPLLHPDITDSLYH</sequence>
<protein>
    <submittedName>
        <fullName evidence="1">Uncharacterized protein</fullName>
    </submittedName>
</protein>
<dbReference type="AlphaFoldDB" id="A0A8J4XY21"/>
<dbReference type="Proteomes" id="UP000770661">
    <property type="component" value="Unassembled WGS sequence"/>
</dbReference>
<gene>
    <name evidence="1" type="ORF">GWK47_054859</name>
</gene>
<reference evidence="1" key="1">
    <citation type="submission" date="2020-07" db="EMBL/GenBank/DDBJ databases">
        <title>The High-quality genome of the commercially important snow crab, Chionoecetes opilio.</title>
        <authorList>
            <person name="Jeong J.-H."/>
            <person name="Ryu S."/>
        </authorList>
    </citation>
    <scope>NUCLEOTIDE SEQUENCE</scope>
    <source>
        <strain evidence="1">MADBK_172401_WGS</strain>
        <tissue evidence="1">Digestive gland</tissue>
    </source>
</reference>
<comment type="caution">
    <text evidence="1">The sequence shown here is derived from an EMBL/GenBank/DDBJ whole genome shotgun (WGS) entry which is preliminary data.</text>
</comment>
<organism evidence="1 2">
    <name type="scientific">Chionoecetes opilio</name>
    <name type="common">Atlantic snow crab</name>
    <name type="synonym">Cancer opilio</name>
    <dbReference type="NCBI Taxonomy" id="41210"/>
    <lineage>
        <taxon>Eukaryota</taxon>
        <taxon>Metazoa</taxon>
        <taxon>Ecdysozoa</taxon>
        <taxon>Arthropoda</taxon>
        <taxon>Crustacea</taxon>
        <taxon>Multicrustacea</taxon>
        <taxon>Malacostraca</taxon>
        <taxon>Eumalacostraca</taxon>
        <taxon>Eucarida</taxon>
        <taxon>Decapoda</taxon>
        <taxon>Pleocyemata</taxon>
        <taxon>Brachyura</taxon>
        <taxon>Eubrachyura</taxon>
        <taxon>Majoidea</taxon>
        <taxon>Majidae</taxon>
        <taxon>Chionoecetes</taxon>
    </lineage>
</organism>
<evidence type="ECO:0000313" key="1">
    <source>
        <dbReference type="EMBL" id="KAG0717233.1"/>
    </source>
</evidence>
<keyword evidence="2" id="KW-1185">Reference proteome</keyword>
<name>A0A8J4XY21_CHIOP</name>
<dbReference type="EMBL" id="JACEEZ010017967">
    <property type="protein sequence ID" value="KAG0717233.1"/>
    <property type="molecule type" value="Genomic_DNA"/>
</dbReference>
<proteinExistence type="predicted"/>
<accession>A0A8J4XY21</accession>
<evidence type="ECO:0000313" key="2">
    <source>
        <dbReference type="Proteomes" id="UP000770661"/>
    </source>
</evidence>